<feature type="chain" id="PRO_5025625251" evidence="1">
    <location>
        <begin position="22"/>
        <end position="91"/>
    </location>
</feature>
<feature type="signal peptide" evidence="1">
    <location>
        <begin position="1"/>
        <end position="21"/>
    </location>
</feature>
<sequence>MGLILTLKIFLELIGAGLLQCYCLHLKLFEMDEASTFPGNRYQFLRLIFAGGSDSNIEALVIKNRMCGRAHWECRYLTCNYANCVSKFCFK</sequence>
<protein>
    <submittedName>
        <fullName evidence="2">Putative secreted protein</fullName>
    </submittedName>
</protein>
<dbReference type="AlphaFoldDB" id="A0A6B0UC73"/>
<accession>A0A6B0UC73</accession>
<reference evidence="2" key="1">
    <citation type="submission" date="2019-12" db="EMBL/GenBank/DDBJ databases">
        <title>An insight into the sialome of adult female Ixodes ricinus ticks feeding for 6 days.</title>
        <authorList>
            <person name="Perner J."/>
            <person name="Ribeiro J.M.C."/>
        </authorList>
    </citation>
    <scope>NUCLEOTIDE SEQUENCE</scope>
    <source>
        <strain evidence="2">Semi-engorged</strain>
        <tissue evidence="2">Salivary glands</tissue>
    </source>
</reference>
<evidence type="ECO:0000313" key="2">
    <source>
        <dbReference type="EMBL" id="MXU86490.1"/>
    </source>
</evidence>
<dbReference type="EMBL" id="GIFC01004407">
    <property type="protein sequence ID" value="MXU86490.1"/>
    <property type="molecule type" value="Transcribed_RNA"/>
</dbReference>
<proteinExistence type="predicted"/>
<keyword evidence="1" id="KW-0732">Signal</keyword>
<name>A0A6B0UC73_IXORI</name>
<organism evidence="2">
    <name type="scientific">Ixodes ricinus</name>
    <name type="common">Common tick</name>
    <name type="synonym">Acarus ricinus</name>
    <dbReference type="NCBI Taxonomy" id="34613"/>
    <lineage>
        <taxon>Eukaryota</taxon>
        <taxon>Metazoa</taxon>
        <taxon>Ecdysozoa</taxon>
        <taxon>Arthropoda</taxon>
        <taxon>Chelicerata</taxon>
        <taxon>Arachnida</taxon>
        <taxon>Acari</taxon>
        <taxon>Parasitiformes</taxon>
        <taxon>Ixodida</taxon>
        <taxon>Ixodoidea</taxon>
        <taxon>Ixodidae</taxon>
        <taxon>Ixodinae</taxon>
        <taxon>Ixodes</taxon>
    </lineage>
</organism>
<evidence type="ECO:0000256" key="1">
    <source>
        <dbReference type="SAM" id="SignalP"/>
    </source>
</evidence>